<keyword evidence="4" id="KW-1185">Reference proteome</keyword>
<protein>
    <recommendedName>
        <fullName evidence="5">Formylmethionine deformylase-like protein</fullName>
    </recommendedName>
</protein>
<feature type="region of interest" description="Disordered" evidence="1">
    <location>
        <begin position="1"/>
        <end position="88"/>
    </location>
</feature>
<dbReference type="PANTHER" id="PTHR35041:SF3">
    <property type="entry name" value="FORMYLMETHIONINE DEFORMYLASE-LIKE PROTEIN"/>
    <property type="match status" value="1"/>
</dbReference>
<dbReference type="GeneID" id="62157356"/>
<organism evidence="3 4">
    <name type="scientific">Colletotrichum karsti</name>
    <dbReference type="NCBI Taxonomy" id="1095194"/>
    <lineage>
        <taxon>Eukaryota</taxon>
        <taxon>Fungi</taxon>
        <taxon>Dikarya</taxon>
        <taxon>Ascomycota</taxon>
        <taxon>Pezizomycotina</taxon>
        <taxon>Sordariomycetes</taxon>
        <taxon>Hypocreomycetidae</taxon>
        <taxon>Glomerellales</taxon>
        <taxon>Glomerellaceae</taxon>
        <taxon>Colletotrichum</taxon>
        <taxon>Colletotrichum boninense species complex</taxon>
    </lineage>
</organism>
<evidence type="ECO:0000313" key="3">
    <source>
        <dbReference type="EMBL" id="KAF9880521.1"/>
    </source>
</evidence>
<dbReference type="Proteomes" id="UP000781932">
    <property type="component" value="Unassembled WGS sequence"/>
</dbReference>
<keyword evidence="2" id="KW-1133">Transmembrane helix</keyword>
<feature type="region of interest" description="Disordered" evidence="1">
    <location>
        <begin position="746"/>
        <end position="782"/>
    </location>
</feature>
<evidence type="ECO:0000256" key="1">
    <source>
        <dbReference type="SAM" id="MobiDB-lite"/>
    </source>
</evidence>
<accession>A0A9P6IH15</accession>
<proteinExistence type="predicted"/>
<dbReference type="PANTHER" id="PTHR35041">
    <property type="entry name" value="MEDIATOR OF RNA POLYMERASE II TRANSCRIPTION SUBUNIT 1"/>
    <property type="match status" value="1"/>
</dbReference>
<feature type="transmembrane region" description="Helical" evidence="2">
    <location>
        <begin position="656"/>
        <end position="678"/>
    </location>
</feature>
<evidence type="ECO:0000313" key="4">
    <source>
        <dbReference type="Proteomes" id="UP000781932"/>
    </source>
</evidence>
<dbReference type="OrthoDB" id="5340195at2759"/>
<keyword evidence="2" id="KW-0812">Transmembrane</keyword>
<reference evidence="3" key="1">
    <citation type="submission" date="2020-03" db="EMBL/GenBank/DDBJ databases">
        <authorList>
            <person name="He L."/>
        </authorList>
    </citation>
    <scope>NUCLEOTIDE SEQUENCE</scope>
    <source>
        <strain evidence="3">CkLH20</strain>
    </source>
</reference>
<dbReference type="RefSeq" id="XP_038749982.1">
    <property type="nucleotide sequence ID" value="XM_038884282.1"/>
</dbReference>
<gene>
    <name evidence="3" type="ORF">CkaCkLH20_01563</name>
</gene>
<dbReference type="AlphaFoldDB" id="A0A9P6IH15"/>
<feature type="compositionally biased region" description="Low complexity" evidence="1">
    <location>
        <begin position="1"/>
        <end position="16"/>
    </location>
</feature>
<feature type="compositionally biased region" description="Polar residues" evidence="1">
    <location>
        <begin position="66"/>
        <end position="81"/>
    </location>
</feature>
<evidence type="ECO:0000256" key="2">
    <source>
        <dbReference type="SAM" id="Phobius"/>
    </source>
</evidence>
<feature type="transmembrane region" description="Helical" evidence="2">
    <location>
        <begin position="136"/>
        <end position="155"/>
    </location>
</feature>
<keyword evidence="2" id="KW-0472">Membrane</keyword>
<sequence>MAPSSSTTPKTGPPNTDDAGTDRQPVRAAPRTLANPLDALRQIPPTLILRPGGRRRRVLPGPDLQPYSNYTPSQSGFSSPYTGGLPPKKQVRIDSHSALLGSPPWQPPPPTNRQASYTYHPPGHIAFYNKYWHPSWNMYFFLFAGVAFALGHHFFYQGLHGIEAKEQLRMLRYGAALAFLSKASLASAVILAFRQRVWMTVRRKMLTLAAVDSLFAAAEDMSAIFNFEVFKQARVAMVLALYVWCTPLVVILTSDTLAVQPEKMTKNTTCPSVRTLNFAKEDNNNWRTPTKIKGLSELSLSIWNKTREEVSDPNYFDYYAASSDQFDEVATTALLLKKPVERSNAASQICGLGFNCTFTINFTAPGYKCQEVANGLGTDLKEVNGEVPPFNTSSIVPYGNFSYRVDATRGEYLNPQINETLSGGVPKRPGPWHRSFGALRTEPVLWVGYAHVDNTSEPQPENSSVPGWDTAYTPKIFTCVLYETKYEVEFNYINLVQATTIKNRTYLDPVIDTQYVFGPDDGTQDNTTATPESNYILPTQVQRYRRAMAYHSSAYRFRQFINGTIIKVNNIANTKALQTRLIDQHNYLGVNDLMTQMMSVYEDVILSMFSNPRFLAVVWAGNTSSVTGHNLGDDTAHPCTLERTDNRYHYRVGDLWAVYSVAILLAIVGVGFGVTAVWEEGLVRNTRFSSIVAATRGPGLEKLPWNQTVPGSDQRPVTGARVGYGLVPTDINPGSTERYGFGVEGDVKQRAETPSRTPTGLGSPFNRASRRWSKIAQPPPNI</sequence>
<feature type="transmembrane region" description="Helical" evidence="2">
    <location>
        <begin position="233"/>
        <end position="254"/>
    </location>
</feature>
<feature type="transmembrane region" description="Helical" evidence="2">
    <location>
        <begin position="175"/>
        <end position="193"/>
    </location>
</feature>
<evidence type="ECO:0008006" key="5">
    <source>
        <dbReference type="Google" id="ProtNLM"/>
    </source>
</evidence>
<comment type="caution">
    <text evidence="3">The sequence shown here is derived from an EMBL/GenBank/DDBJ whole genome shotgun (WGS) entry which is preliminary data.</text>
</comment>
<dbReference type="EMBL" id="JAATWM020000004">
    <property type="protein sequence ID" value="KAF9880521.1"/>
    <property type="molecule type" value="Genomic_DNA"/>
</dbReference>
<reference evidence="3" key="2">
    <citation type="submission" date="2020-11" db="EMBL/GenBank/DDBJ databases">
        <title>Whole genome sequencing of Colletotrichum sp.</title>
        <authorList>
            <person name="Li H."/>
        </authorList>
    </citation>
    <scope>NUCLEOTIDE SEQUENCE</scope>
    <source>
        <strain evidence="3">CkLH20</strain>
    </source>
</reference>
<name>A0A9P6IH15_9PEZI</name>